<sequence length="114" mass="12760">MDFSRITSKICASCFSIVLQHLKLHIPIKNSDSELNTLINEGIECPLFVTWTVTKTAELRGCIGTLSPVPIAQLKSYAAASAFRDSRFLPIGPDEIKKLTCHISLLHTYEVFFF</sequence>
<dbReference type="EMBL" id="LN871599">
    <property type="protein sequence ID" value="SIO73759.1"/>
    <property type="molecule type" value="Genomic_DNA"/>
</dbReference>
<dbReference type="Proteomes" id="UP000002899">
    <property type="component" value="Chromosome IV"/>
</dbReference>
<accession>A0A1N6LXZ8</accession>
<dbReference type="VEuPathDB" id="PiroplasmaDB:BmR1_04g07667"/>
<organism evidence="2 3">
    <name type="scientific">Babesia microti (strain RI)</name>
    <dbReference type="NCBI Taxonomy" id="1133968"/>
    <lineage>
        <taxon>Eukaryota</taxon>
        <taxon>Sar</taxon>
        <taxon>Alveolata</taxon>
        <taxon>Apicomplexa</taxon>
        <taxon>Aconoidasida</taxon>
        <taxon>Piroplasmida</taxon>
        <taxon>Babesiidae</taxon>
        <taxon>Babesia</taxon>
    </lineage>
</organism>
<proteinExistence type="predicted"/>
<dbReference type="GeneID" id="24426174"/>
<dbReference type="InterPro" id="IPR027485">
    <property type="entry name" value="AMMECR1_N"/>
</dbReference>
<evidence type="ECO:0000313" key="2">
    <source>
        <dbReference type="EMBL" id="SIO73759.1"/>
    </source>
</evidence>
<dbReference type="PROSITE" id="PS51112">
    <property type="entry name" value="AMMECR1"/>
    <property type="match status" value="1"/>
</dbReference>
<dbReference type="KEGG" id="bmic:BmR1_04g07667"/>
<feature type="domain" description="AMMECR1" evidence="1">
    <location>
        <begin position="1"/>
        <end position="114"/>
    </location>
</feature>
<dbReference type="PANTHER" id="PTHR13016:SF0">
    <property type="entry name" value="AMME SYNDROME CANDIDATE GENE 1 PROTEIN"/>
    <property type="match status" value="1"/>
</dbReference>
<name>A0A1N6LXZ8_BABMR</name>
<dbReference type="InterPro" id="IPR023473">
    <property type="entry name" value="AMMECR1"/>
</dbReference>
<keyword evidence="3" id="KW-1185">Reference proteome</keyword>
<dbReference type="OrthoDB" id="24630at2759"/>
<evidence type="ECO:0000259" key="1">
    <source>
        <dbReference type="PROSITE" id="PS51112"/>
    </source>
</evidence>
<dbReference type="InterPro" id="IPR036071">
    <property type="entry name" value="AMMECR1_dom_sf"/>
</dbReference>
<evidence type="ECO:0000313" key="3">
    <source>
        <dbReference type="Proteomes" id="UP000002899"/>
    </source>
</evidence>
<dbReference type="PANTHER" id="PTHR13016">
    <property type="entry name" value="AMMECR1 HOMOLOG"/>
    <property type="match status" value="1"/>
</dbReference>
<dbReference type="Pfam" id="PF01871">
    <property type="entry name" value="AMMECR1"/>
    <property type="match status" value="1"/>
</dbReference>
<protein>
    <submittedName>
        <fullName evidence="2">Uncharacterized protein CG5902</fullName>
    </submittedName>
</protein>
<dbReference type="RefSeq" id="XP_021337822.1">
    <property type="nucleotide sequence ID" value="XM_021482624.1"/>
</dbReference>
<dbReference type="InterPro" id="IPR002733">
    <property type="entry name" value="AMMECR1_domain"/>
</dbReference>
<dbReference type="Gene3D" id="3.30.700.20">
    <property type="entry name" value="Hypothetical protein ph0010, domain 1"/>
    <property type="match status" value="1"/>
</dbReference>
<reference evidence="2 3" key="3">
    <citation type="journal article" date="2016" name="Sci. Rep.">
        <title>Genome-wide diversity and gene expression profiling of Babesia microti isolates identify polymorphic genes that mediate host-pathogen interactions.</title>
        <authorList>
            <person name="Silva J.C."/>
            <person name="Cornillot E."/>
            <person name="McCracken C."/>
            <person name="Usmani-Brown S."/>
            <person name="Dwivedi A."/>
            <person name="Ifeonu O.O."/>
            <person name="Crabtree J."/>
            <person name="Gotia H.T."/>
            <person name="Virji A.Z."/>
            <person name="Reynes C."/>
            <person name="Colinge J."/>
            <person name="Kumar V."/>
            <person name="Lawres L."/>
            <person name="Pazzi J.E."/>
            <person name="Pablo J.V."/>
            <person name="Hung C."/>
            <person name="Brancato J."/>
            <person name="Kumari P."/>
            <person name="Orvis J."/>
            <person name="Tretina K."/>
            <person name="Chibucos M."/>
            <person name="Ott S."/>
            <person name="Sadzewicz L."/>
            <person name="Sengamalay N."/>
            <person name="Shetty A.C."/>
            <person name="Su Q."/>
            <person name="Tallon L."/>
            <person name="Fraser C.M."/>
            <person name="Frutos R."/>
            <person name="Molina D.M."/>
            <person name="Krause P.J."/>
            <person name="Ben Mamoun C."/>
        </authorList>
    </citation>
    <scope>NUCLEOTIDE SEQUENCE [LARGE SCALE GENOMIC DNA]</scope>
    <source>
        <strain evidence="2 3">RI</strain>
    </source>
</reference>
<reference evidence="2 3" key="2">
    <citation type="journal article" date="2013" name="PLoS ONE">
        <title>Whole genome mapping and re-organization of the nuclear and mitochondrial genomes of Babesia microti isolates.</title>
        <authorList>
            <person name="Cornillot E."/>
            <person name="Dassouli A."/>
            <person name="Garg A."/>
            <person name="Pachikara N."/>
            <person name="Randazzo S."/>
            <person name="Depoix D."/>
            <person name="Carcy B."/>
            <person name="Delbecq S."/>
            <person name="Frutos R."/>
            <person name="Silva J.C."/>
            <person name="Sutton R."/>
            <person name="Krause P.J."/>
            <person name="Mamoun C.B."/>
        </authorList>
    </citation>
    <scope>NUCLEOTIDE SEQUENCE [LARGE SCALE GENOMIC DNA]</scope>
    <source>
        <strain evidence="2 3">RI</strain>
    </source>
</reference>
<dbReference type="AlphaFoldDB" id="A0A1N6LXZ8"/>
<reference evidence="2 3" key="1">
    <citation type="journal article" date="2012" name="Nucleic Acids Res.">
        <title>Sequencing of the smallest Apicomplexan genome from the human pathogen Babesia microti.</title>
        <authorList>
            <person name="Cornillot E."/>
            <person name="Hadj-Kaddour K."/>
            <person name="Dassouli A."/>
            <person name="Noel B."/>
            <person name="Ranwez V."/>
            <person name="Vacherie B."/>
            <person name="Augagneur Y."/>
            <person name="Bres V."/>
            <person name="Duclos A."/>
            <person name="Randazzo S."/>
            <person name="Carcy B."/>
            <person name="Debierre-Grockiego F."/>
            <person name="Delbecq S."/>
            <person name="Moubri-Menage K."/>
            <person name="Shams-Eldin H."/>
            <person name="Usmani-Brown S."/>
            <person name="Bringaud F."/>
            <person name="Wincker P."/>
            <person name="Vivares C.P."/>
            <person name="Schwarz R.T."/>
            <person name="Schetters T.P."/>
            <person name="Krause P.J."/>
            <person name="Gorenflot A."/>
            <person name="Berry V."/>
            <person name="Barbe V."/>
            <person name="Ben Mamoun C."/>
        </authorList>
    </citation>
    <scope>NUCLEOTIDE SEQUENCE [LARGE SCALE GENOMIC DNA]</scope>
    <source>
        <strain evidence="2 3">RI</strain>
    </source>
</reference>
<dbReference type="SUPFAM" id="SSF143447">
    <property type="entry name" value="AMMECR1-like"/>
    <property type="match status" value="1"/>
</dbReference>